<feature type="active site" description="Proton acceptor" evidence="7">
    <location>
        <position position="68"/>
    </location>
</feature>
<feature type="binding site" evidence="7">
    <location>
        <position position="69"/>
    </location>
    <ligand>
        <name>substrate</name>
    </ligand>
</feature>
<dbReference type="RefSeq" id="WP_272651603.1">
    <property type="nucleotide sequence ID" value="NZ_JAZDDG010000005.1"/>
</dbReference>
<keyword evidence="10" id="KW-1185">Reference proteome</keyword>
<feature type="binding site" evidence="7">
    <location>
        <position position="68"/>
    </location>
    <ligand>
        <name>Mg(2+)</name>
        <dbReference type="ChEBI" id="CHEBI:18420"/>
    </ligand>
</feature>
<feature type="binding site" evidence="7">
    <location>
        <begin position="176"/>
        <end position="177"/>
    </location>
    <ligand>
        <name>substrate</name>
    </ligand>
</feature>
<dbReference type="Gene3D" id="3.90.950.10">
    <property type="match status" value="1"/>
</dbReference>
<keyword evidence="4 7" id="KW-0378">Hydrolase</keyword>
<keyword evidence="2 7" id="KW-0479">Metal-binding</keyword>
<evidence type="ECO:0000256" key="8">
    <source>
        <dbReference type="RuleBase" id="RU003781"/>
    </source>
</evidence>
<comment type="caution">
    <text evidence="9">The sequence shown here is derived from an EMBL/GenBank/DDBJ whole genome shotgun (WGS) entry which is preliminary data.</text>
</comment>
<feature type="binding site" evidence="7">
    <location>
        <begin position="7"/>
        <end position="12"/>
    </location>
    <ligand>
        <name>substrate</name>
    </ligand>
</feature>
<keyword evidence="6 7" id="KW-0546">Nucleotide metabolism</keyword>
<keyword evidence="5 7" id="KW-0460">Magnesium</keyword>
<comment type="function">
    <text evidence="7">Pyrophosphatase that catalyzes the hydrolysis of nucleoside triphosphates to their monophosphate derivatives, with a high preference for the non-canonical purine nucleotides XTP (xanthosine triphosphate), dITP (deoxyinosine triphosphate) and ITP. Seems to function as a house-cleaning enzyme that removes non-canonical purine nucleotides from the nucleotide pool, thus preventing their incorporation into DNA/RNA and avoiding chromosomal lesions.</text>
</comment>
<feature type="binding site" evidence="7">
    <location>
        <begin position="148"/>
        <end position="151"/>
    </location>
    <ligand>
        <name>substrate</name>
    </ligand>
</feature>
<comment type="catalytic activity">
    <reaction evidence="7">
        <text>XTP + H2O = XMP + diphosphate + H(+)</text>
        <dbReference type="Rhea" id="RHEA:28610"/>
        <dbReference type="ChEBI" id="CHEBI:15377"/>
        <dbReference type="ChEBI" id="CHEBI:15378"/>
        <dbReference type="ChEBI" id="CHEBI:33019"/>
        <dbReference type="ChEBI" id="CHEBI:57464"/>
        <dbReference type="ChEBI" id="CHEBI:61314"/>
        <dbReference type="EC" id="3.6.1.66"/>
    </reaction>
</comment>
<dbReference type="HAMAP" id="MF_01405">
    <property type="entry name" value="Non_canon_purine_NTPase"/>
    <property type="match status" value="1"/>
</dbReference>
<evidence type="ECO:0000256" key="7">
    <source>
        <dbReference type="HAMAP-Rule" id="MF_01405"/>
    </source>
</evidence>
<evidence type="ECO:0000256" key="6">
    <source>
        <dbReference type="ARBA" id="ARBA00023080"/>
    </source>
</evidence>
<dbReference type="NCBIfam" id="NF011398">
    <property type="entry name" value="PRK14823.1"/>
    <property type="match status" value="1"/>
</dbReference>
<accession>A0ABU7IV86</accession>
<reference evidence="9 10" key="1">
    <citation type="submission" date="2024-01" db="EMBL/GenBank/DDBJ databases">
        <title>Maribacter spp. originated from different algae showed divergent polysaccharides utilization ability.</title>
        <authorList>
            <person name="Wang H."/>
            <person name="Wu Y."/>
        </authorList>
    </citation>
    <scope>NUCLEOTIDE SEQUENCE [LARGE SCALE GENOMIC DNA]</scope>
    <source>
        <strain evidence="9 10">PR1</strain>
    </source>
</reference>
<name>A0ABU7IV86_9FLAO</name>
<feature type="binding site" evidence="7">
    <location>
        <position position="171"/>
    </location>
    <ligand>
        <name>substrate</name>
    </ligand>
</feature>
<dbReference type="SUPFAM" id="SSF52972">
    <property type="entry name" value="ITPase-like"/>
    <property type="match status" value="1"/>
</dbReference>
<comment type="similarity">
    <text evidence="1 7 8">Belongs to the HAM1 NTPase family.</text>
</comment>
<protein>
    <recommendedName>
        <fullName evidence="7">dITP/XTP pyrophosphatase</fullName>
        <ecNumber evidence="7">3.6.1.66</ecNumber>
    </recommendedName>
    <alternativeName>
        <fullName evidence="7">Non-canonical purine NTP pyrophosphatase</fullName>
    </alternativeName>
    <alternativeName>
        <fullName evidence="7">Non-standard purine NTP pyrophosphatase</fullName>
    </alternativeName>
    <alternativeName>
        <fullName evidence="7">Nucleoside-triphosphate diphosphatase</fullName>
    </alternativeName>
    <alternativeName>
        <fullName evidence="7">Nucleoside-triphosphate pyrophosphatase</fullName>
        <shortName evidence="7">NTPase</shortName>
    </alternativeName>
</protein>
<evidence type="ECO:0000256" key="3">
    <source>
        <dbReference type="ARBA" id="ARBA00022741"/>
    </source>
</evidence>
<gene>
    <name evidence="9" type="ORF">V1I91_12560</name>
</gene>
<proteinExistence type="inferred from homology"/>
<dbReference type="PANTHER" id="PTHR11067">
    <property type="entry name" value="INOSINE TRIPHOSPHATE PYROPHOSPHATASE/HAM1 PROTEIN"/>
    <property type="match status" value="1"/>
</dbReference>
<dbReference type="EMBL" id="JAZDDG010000005">
    <property type="protein sequence ID" value="MEE1976910.1"/>
    <property type="molecule type" value="Genomic_DNA"/>
</dbReference>
<evidence type="ECO:0000313" key="10">
    <source>
        <dbReference type="Proteomes" id="UP001356308"/>
    </source>
</evidence>
<evidence type="ECO:0000256" key="2">
    <source>
        <dbReference type="ARBA" id="ARBA00022723"/>
    </source>
</evidence>
<dbReference type="NCBIfam" id="TIGR00042">
    <property type="entry name" value="RdgB/HAM1 family non-canonical purine NTP pyrophosphatase"/>
    <property type="match status" value="1"/>
</dbReference>
<dbReference type="InterPro" id="IPR020922">
    <property type="entry name" value="dITP/XTP_pyrophosphatase"/>
</dbReference>
<comment type="caution">
    <text evidence="7">Lacks conserved residue(s) required for the propagation of feature annotation.</text>
</comment>
<dbReference type="Pfam" id="PF01725">
    <property type="entry name" value="Ham1p_like"/>
    <property type="match status" value="1"/>
</dbReference>
<keyword evidence="3 7" id="KW-0547">Nucleotide-binding</keyword>
<dbReference type="PANTHER" id="PTHR11067:SF9">
    <property type="entry name" value="INOSINE TRIPHOSPHATE PYROPHOSPHATASE"/>
    <property type="match status" value="1"/>
</dbReference>
<dbReference type="EC" id="3.6.1.66" evidence="7"/>
<sequence length="195" mass="21655">MKLVFATQNQNKLREIKKLLPPNIDLVSLNEIGCTESIPETAETLQGNAKLKSDYVYQKYKLPCFADDSGLVVDSLNGEPGVYSARYAGKENDAQANMDKLLKSLETKKDRSASFKTVIALNLNGETQFFKGSVQGKITHTKKGIQGFGYDPIFLPNGYTETFAELPIETKNEIGHRGKAFSKLITYLQSNHVTI</sequence>
<comment type="catalytic activity">
    <reaction evidence="7">
        <text>ITP + H2O = IMP + diphosphate + H(+)</text>
        <dbReference type="Rhea" id="RHEA:29399"/>
        <dbReference type="ChEBI" id="CHEBI:15377"/>
        <dbReference type="ChEBI" id="CHEBI:15378"/>
        <dbReference type="ChEBI" id="CHEBI:33019"/>
        <dbReference type="ChEBI" id="CHEBI:58053"/>
        <dbReference type="ChEBI" id="CHEBI:61402"/>
        <dbReference type="EC" id="3.6.1.66"/>
    </reaction>
</comment>
<evidence type="ECO:0000256" key="4">
    <source>
        <dbReference type="ARBA" id="ARBA00022801"/>
    </source>
</evidence>
<comment type="catalytic activity">
    <reaction evidence="7">
        <text>dITP + H2O = dIMP + diphosphate + H(+)</text>
        <dbReference type="Rhea" id="RHEA:28342"/>
        <dbReference type="ChEBI" id="CHEBI:15377"/>
        <dbReference type="ChEBI" id="CHEBI:15378"/>
        <dbReference type="ChEBI" id="CHEBI:33019"/>
        <dbReference type="ChEBI" id="CHEBI:61194"/>
        <dbReference type="ChEBI" id="CHEBI:61382"/>
        <dbReference type="EC" id="3.6.1.66"/>
    </reaction>
</comment>
<organism evidence="9 10">
    <name type="scientific">Maribacter cobaltidurans</name>
    <dbReference type="NCBI Taxonomy" id="1178778"/>
    <lineage>
        <taxon>Bacteria</taxon>
        <taxon>Pseudomonadati</taxon>
        <taxon>Bacteroidota</taxon>
        <taxon>Flavobacteriia</taxon>
        <taxon>Flavobacteriales</taxon>
        <taxon>Flavobacteriaceae</taxon>
        <taxon>Maribacter</taxon>
    </lineage>
</organism>
<comment type="cofactor">
    <cofactor evidence="7">
        <name>Mg(2+)</name>
        <dbReference type="ChEBI" id="CHEBI:18420"/>
    </cofactor>
    <text evidence="7">Binds 1 Mg(2+) ion per subunit.</text>
</comment>
<evidence type="ECO:0000256" key="5">
    <source>
        <dbReference type="ARBA" id="ARBA00022842"/>
    </source>
</evidence>
<dbReference type="Proteomes" id="UP001356308">
    <property type="component" value="Unassembled WGS sequence"/>
</dbReference>
<evidence type="ECO:0000313" key="9">
    <source>
        <dbReference type="EMBL" id="MEE1976910.1"/>
    </source>
</evidence>
<dbReference type="CDD" id="cd00515">
    <property type="entry name" value="HAM1"/>
    <property type="match status" value="1"/>
</dbReference>
<dbReference type="InterPro" id="IPR029001">
    <property type="entry name" value="ITPase-like_fam"/>
</dbReference>
<comment type="subunit">
    <text evidence="7">Homodimer.</text>
</comment>
<evidence type="ECO:0000256" key="1">
    <source>
        <dbReference type="ARBA" id="ARBA00008023"/>
    </source>
</evidence>
<dbReference type="InterPro" id="IPR002637">
    <property type="entry name" value="RdgB/HAM1"/>
</dbReference>